<dbReference type="Gene3D" id="3.60.15.10">
    <property type="entry name" value="Ribonuclease Z/Hydroxyacylglutathione hydrolase-like"/>
    <property type="match status" value="2"/>
</dbReference>
<dbReference type="SUPFAM" id="SSF56281">
    <property type="entry name" value="Metallo-hydrolase/oxidoreductase"/>
    <property type="match status" value="1"/>
</dbReference>
<dbReference type="Gene3D" id="1.20.1050.10">
    <property type="match status" value="1"/>
</dbReference>
<dbReference type="Proteomes" id="UP000285146">
    <property type="component" value="Unassembled WGS sequence"/>
</dbReference>
<dbReference type="InParanoid" id="A0A423VZT9"/>
<dbReference type="GO" id="GO:0070291">
    <property type="term" value="P:N-acylethanolamine metabolic process"/>
    <property type="evidence" value="ECO:0007669"/>
    <property type="project" value="TreeGrafter"/>
</dbReference>
<organism evidence="3 4">
    <name type="scientific">Cytospora leucostoma</name>
    <dbReference type="NCBI Taxonomy" id="1230097"/>
    <lineage>
        <taxon>Eukaryota</taxon>
        <taxon>Fungi</taxon>
        <taxon>Dikarya</taxon>
        <taxon>Ascomycota</taxon>
        <taxon>Pezizomycotina</taxon>
        <taxon>Sordariomycetes</taxon>
        <taxon>Sordariomycetidae</taxon>
        <taxon>Diaporthales</taxon>
        <taxon>Cytosporaceae</taxon>
        <taxon>Cytospora</taxon>
    </lineage>
</organism>
<dbReference type="Pfam" id="PF12706">
    <property type="entry name" value="Lactamase_B_2"/>
    <property type="match status" value="1"/>
</dbReference>
<name>A0A423VZT9_9PEZI</name>
<dbReference type="InterPro" id="IPR036866">
    <property type="entry name" value="RibonucZ/Hydroxyglut_hydro"/>
</dbReference>
<dbReference type="PANTHER" id="PTHR15032">
    <property type="entry name" value="N-ACYL-PHOSPHATIDYLETHANOLAMINE-HYDROLYZING PHOSPHOLIPASE D"/>
    <property type="match status" value="1"/>
</dbReference>
<evidence type="ECO:0000259" key="2">
    <source>
        <dbReference type="PROSITE" id="PS50404"/>
    </source>
</evidence>
<sequence length="509" mass="56773">MAERTEPTGPIATEGIELFTLGTPNGYKISILLEELKEAYGDKAPKVTYQTIDISKGTQKEEWFTKINPNGRIPAIIDHDRNDFAVFEGASILSYLTKHYDPENKFSFPYESDDHSVAEQWISWQHGGVGPMQGQANHFLRAAPIKIPWGIQRYVGESERLYGILDARLRDRDFVAGPGRGSFSIADISLLGWANVTIFGGIDVPGKGQLDGSLKVPTIKTEVVPVRKPEFLPSRFVSGTGTGTGSSEQQHQQLRATWLGHACHYVEFPSGLRALFDPVLEDRCSPFTFMGPRRYTRTACPIADLPFLDAVVISHSHYDHLSLPTVREVQRRFPGAHFFVGLGLRQWFVDSGVENVTEMDWWEDVDLTVELGGDDGSKVYFGGDTGYRAVPKLPAAADDHGEEYSHLPTNPDFRAIGELRGPFDLGLIPIGAYAPRYLMSHMHADPLDAVDIFRDTRCERAVAIHWGTWALTTEPVMEPPGLLREALRRRGIEEEGVFDVCDIGESRLF</sequence>
<reference evidence="3 4" key="1">
    <citation type="submission" date="2015-09" db="EMBL/GenBank/DDBJ databases">
        <title>Host preference determinants of Valsa canker pathogens revealed by comparative genomics.</title>
        <authorList>
            <person name="Yin Z."/>
            <person name="Huang L."/>
        </authorList>
    </citation>
    <scope>NUCLEOTIDE SEQUENCE [LARGE SCALE GENOMIC DNA]</scope>
    <source>
        <strain evidence="3 4">SXYLt</strain>
    </source>
</reference>
<dbReference type="GO" id="GO:0070290">
    <property type="term" value="F:N-acylphosphatidylethanolamine-specific phospholipase D activity"/>
    <property type="evidence" value="ECO:0007669"/>
    <property type="project" value="TreeGrafter"/>
</dbReference>
<dbReference type="AlphaFoldDB" id="A0A423VZT9"/>
<dbReference type="PROSITE" id="PS50404">
    <property type="entry name" value="GST_NTER"/>
    <property type="match status" value="1"/>
</dbReference>
<dbReference type="Pfam" id="PF13409">
    <property type="entry name" value="GST_N_2"/>
    <property type="match status" value="1"/>
</dbReference>
<evidence type="ECO:0000256" key="1">
    <source>
        <dbReference type="ARBA" id="ARBA00007409"/>
    </source>
</evidence>
<dbReference type="GO" id="GO:0005737">
    <property type="term" value="C:cytoplasm"/>
    <property type="evidence" value="ECO:0007669"/>
    <property type="project" value="TreeGrafter"/>
</dbReference>
<dbReference type="SUPFAM" id="SSF52833">
    <property type="entry name" value="Thioredoxin-like"/>
    <property type="match status" value="1"/>
</dbReference>
<dbReference type="SFLD" id="SFLDG00358">
    <property type="entry name" value="Main_(cytGST)"/>
    <property type="match status" value="1"/>
</dbReference>
<dbReference type="SFLD" id="SFLDS00019">
    <property type="entry name" value="Glutathione_Transferase_(cytos"/>
    <property type="match status" value="1"/>
</dbReference>
<dbReference type="InterPro" id="IPR001279">
    <property type="entry name" value="Metallo-B-lactamas"/>
</dbReference>
<dbReference type="EMBL" id="LKEB01000067">
    <property type="protein sequence ID" value="ROV96613.1"/>
    <property type="molecule type" value="Genomic_DNA"/>
</dbReference>
<dbReference type="FunCoup" id="A0A423VZT9">
    <property type="interactions" value="47"/>
</dbReference>
<comment type="similarity">
    <text evidence="1">Belongs to the GST superfamily.</text>
</comment>
<dbReference type="OrthoDB" id="332863at2759"/>
<comment type="caution">
    <text evidence="3">The sequence shown here is derived from an EMBL/GenBank/DDBJ whole genome shotgun (WGS) entry which is preliminary data.</text>
</comment>
<dbReference type="InterPro" id="IPR040079">
    <property type="entry name" value="Glutathione_S-Trfase"/>
</dbReference>
<proteinExistence type="inferred from homology"/>
<dbReference type="CDD" id="cd03048">
    <property type="entry name" value="GST_N_Ure2p_like"/>
    <property type="match status" value="1"/>
</dbReference>
<evidence type="ECO:0000313" key="3">
    <source>
        <dbReference type="EMBL" id="ROV96613.1"/>
    </source>
</evidence>
<keyword evidence="4" id="KW-1185">Reference proteome</keyword>
<dbReference type="InterPro" id="IPR036249">
    <property type="entry name" value="Thioredoxin-like_sf"/>
</dbReference>
<protein>
    <recommendedName>
        <fullName evidence="2">GST N-terminal domain-containing protein</fullName>
    </recommendedName>
</protein>
<dbReference type="SUPFAM" id="SSF47616">
    <property type="entry name" value="GST C-terminal domain-like"/>
    <property type="match status" value="1"/>
</dbReference>
<evidence type="ECO:0000313" key="4">
    <source>
        <dbReference type="Proteomes" id="UP000285146"/>
    </source>
</evidence>
<dbReference type="InterPro" id="IPR004045">
    <property type="entry name" value="Glutathione_S-Trfase_N"/>
</dbReference>
<dbReference type="Gene3D" id="3.40.30.10">
    <property type="entry name" value="Glutaredoxin"/>
    <property type="match status" value="1"/>
</dbReference>
<dbReference type="InterPro" id="IPR036282">
    <property type="entry name" value="Glutathione-S-Trfase_C_sf"/>
</dbReference>
<dbReference type="GO" id="GO:0070292">
    <property type="term" value="P:N-acylphosphatidylethanolamine metabolic process"/>
    <property type="evidence" value="ECO:0007669"/>
    <property type="project" value="TreeGrafter"/>
</dbReference>
<gene>
    <name evidence="3" type="ORF">VPNG_09012</name>
</gene>
<dbReference type="PANTHER" id="PTHR15032:SF4">
    <property type="entry name" value="N-ACYL-PHOSPHATIDYLETHANOLAMINE-HYDROLYZING PHOSPHOLIPASE D"/>
    <property type="match status" value="1"/>
</dbReference>
<feature type="domain" description="GST N-terminal" evidence="2">
    <location>
        <begin position="13"/>
        <end position="104"/>
    </location>
</feature>
<accession>A0A423VZT9</accession>